<sequence>MVQKLIDGGFFDKASWKLKLLIIYGPQILMLLLFVTYLIVSAHIYMILDEKVADEGFWHTFFFAYTVALTIGYKNVVDKSQRSQDHVGFFTIISAFFAIALALSVLGNAARSLGNILAGKTVVLSGRNESKPRRMCQVTWDVLGIMYFGTILVGLAAIHIHEYKTFVDSSHFFIISFTSIGFGDQNPTIGCTVSTLSSIAYISWGYILTTLVIAKLEDALENFTETVVEKIFFLCLPDIQIIDNYLNISNNNVKVKKFIKMVATEFEISPYEVKSLIIELNELIGKHPEKPISSNQETIQIYKEVKPDFCLTYHGKYI</sequence>
<evidence type="ECO:0000313" key="2">
    <source>
        <dbReference type="WBParaSite" id="RSKR_0000078000.1"/>
    </source>
</evidence>
<reference evidence="2" key="1">
    <citation type="submission" date="2016-11" db="UniProtKB">
        <authorList>
            <consortium name="WormBaseParasite"/>
        </authorList>
    </citation>
    <scope>IDENTIFICATION</scope>
    <source>
        <strain evidence="2">KR3021</strain>
    </source>
</reference>
<name>A0AC35TIB1_9BILA</name>
<proteinExistence type="predicted"/>
<dbReference type="Proteomes" id="UP000095286">
    <property type="component" value="Unplaced"/>
</dbReference>
<organism evidence="1 2">
    <name type="scientific">Rhabditophanes sp. KR3021</name>
    <dbReference type="NCBI Taxonomy" id="114890"/>
    <lineage>
        <taxon>Eukaryota</taxon>
        <taxon>Metazoa</taxon>
        <taxon>Ecdysozoa</taxon>
        <taxon>Nematoda</taxon>
        <taxon>Chromadorea</taxon>
        <taxon>Rhabditida</taxon>
        <taxon>Tylenchina</taxon>
        <taxon>Panagrolaimomorpha</taxon>
        <taxon>Strongyloidoidea</taxon>
        <taxon>Alloionematidae</taxon>
        <taxon>Rhabditophanes</taxon>
    </lineage>
</organism>
<dbReference type="WBParaSite" id="RSKR_0000078000.1">
    <property type="protein sequence ID" value="RSKR_0000078000.1"/>
    <property type="gene ID" value="RSKR_0000078000"/>
</dbReference>
<evidence type="ECO:0000313" key="1">
    <source>
        <dbReference type="Proteomes" id="UP000095286"/>
    </source>
</evidence>
<accession>A0AC35TIB1</accession>
<protein>
    <submittedName>
        <fullName evidence="2">Ion_trans_2 domain-containing protein</fullName>
    </submittedName>
</protein>